<feature type="region of interest" description="Disordered" evidence="1">
    <location>
        <begin position="1"/>
        <end position="127"/>
    </location>
</feature>
<keyword evidence="3" id="KW-1185">Reference proteome</keyword>
<reference evidence="2 3" key="1">
    <citation type="journal article" date="2012" name="Genome Biol.">
        <title>Genome and low-iron response of an oceanic diatom adapted to chronic iron limitation.</title>
        <authorList>
            <person name="Lommer M."/>
            <person name="Specht M."/>
            <person name="Roy A.S."/>
            <person name="Kraemer L."/>
            <person name="Andreson R."/>
            <person name="Gutowska M.A."/>
            <person name="Wolf J."/>
            <person name="Bergner S.V."/>
            <person name="Schilhabel M.B."/>
            <person name="Klostermeier U.C."/>
            <person name="Beiko R.G."/>
            <person name="Rosenstiel P."/>
            <person name="Hippler M."/>
            <person name="Laroche J."/>
        </authorList>
    </citation>
    <scope>NUCLEOTIDE SEQUENCE [LARGE SCALE GENOMIC DNA]</scope>
    <source>
        <strain evidence="2 3">CCMP1005</strain>
    </source>
</reference>
<dbReference type="Proteomes" id="UP000266841">
    <property type="component" value="Unassembled WGS sequence"/>
</dbReference>
<accession>K0R8J6</accession>
<sequence length="127" mass="11446">MNGNPLAAQTASAGDGNMITSMPDGDKRPSSGTDGGLGGGGGGGGGSGGLLVPPPPGAGGTVVPDPLLGGHGGGPPHGMDGVDDDFGASLDAMFASGTSPGGTGVGGMAGGGPSHHGSSDPLDASNS</sequence>
<feature type="compositionally biased region" description="Polar residues" evidence="1">
    <location>
        <begin position="1"/>
        <end position="12"/>
    </location>
</feature>
<dbReference type="EMBL" id="AGNL01048772">
    <property type="protein sequence ID" value="EJK45106.1"/>
    <property type="molecule type" value="Genomic_DNA"/>
</dbReference>
<dbReference type="AlphaFoldDB" id="K0R8J6"/>
<organism evidence="2 3">
    <name type="scientific">Thalassiosira oceanica</name>
    <name type="common">Marine diatom</name>
    <dbReference type="NCBI Taxonomy" id="159749"/>
    <lineage>
        <taxon>Eukaryota</taxon>
        <taxon>Sar</taxon>
        <taxon>Stramenopiles</taxon>
        <taxon>Ochrophyta</taxon>
        <taxon>Bacillariophyta</taxon>
        <taxon>Coscinodiscophyceae</taxon>
        <taxon>Thalassiosirophycidae</taxon>
        <taxon>Thalassiosirales</taxon>
        <taxon>Thalassiosiraceae</taxon>
        <taxon>Thalassiosira</taxon>
    </lineage>
</organism>
<feature type="non-terminal residue" evidence="2">
    <location>
        <position position="127"/>
    </location>
</feature>
<evidence type="ECO:0000256" key="1">
    <source>
        <dbReference type="SAM" id="MobiDB-lite"/>
    </source>
</evidence>
<proteinExistence type="predicted"/>
<evidence type="ECO:0000313" key="2">
    <source>
        <dbReference type="EMBL" id="EJK45106.1"/>
    </source>
</evidence>
<feature type="compositionally biased region" description="Gly residues" evidence="1">
    <location>
        <begin position="99"/>
        <end position="114"/>
    </location>
</feature>
<evidence type="ECO:0000313" key="3">
    <source>
        <dbReference type="Proteomes" id="UP000266841"/>
    </source>
</evidence>
<gene>
    <name evidence="2" type="ORF">THAOC_36297</name>
</gene>
<comment type="caution">
    <text evidence="2">The sequence shown here is derived from an EMBL/GenBank/DDBJ whole genome shotgun (WGS) entry which is preliminary data.</text>
</comment>
<name>K0R8J6_THAOC</name>
<feature type="compositionally biased region" description="Gly residues" evidence="1">
    <location>
        <begin position="33"/>
        <end position="49"/>
    </location>
</feature>
<protein>
    <submittedName>
        <fullName evidence="2">Uncharacterized protein</fullName>
    </submittedName>
</protein>